<dbReference type="InterPro" id="IPR058305">
    <property type="entry name" value="DUF7992"/>
</dbReference>
<feature type="region of interest" description="Disordered" evidence="1">
    <location>
        <begin position="88"/>
        <end position="117"/>
    </location>
</feature>
<dbReference type="EMBL" id="WUUS01000007">
    <property type="protein sequence ID" value="MXR41962.1"/>
    <property type="molecule type" value="Genomic_DNA"/>
</dbReference>
<evidence type="ECO:0000313" key="4">
    <source>
        <dbReference type="Proteomes" id="UP000437065"/>
    </source>
</evidence>
<dbReference type="RefSeq" id="WP_159667395.1">
    <property type="nucleotide sequence ID" value="NZ_WUUS01000007.1"/>
</dbReference>
<feature type="region of interest" description="Disordered" evidence="1">
    <location>
        <begin position="132"/>
        <end position="167"/>
    </location>
</feature>
<dbReference type="Proteomes" id="UP000437065">
    <property type="component" value="Unassembled WGS sequence"/>
</dbReference>
<evidence type="ECO:0000313" key="3">
    <source>
        <dbReference type="EMBL" id="MXR41962.1"/>
    </source>
</evidence>
<evidence type="ECO:0000259" key="2">
    <source>
        <dbReference type="Pfam" id="PF25955"/>
    </source>
</evidence>
<name>A0A6B0T035_9EURY</name>
<gene>
    <name evidence="3" type="ORF">GRX01_11525</name>
</gene>
<feature type="compositionally biased region" description="Basic and acidic residues" evidence="1">
    <location>
        <begin position="155"/>
        <end position="167"/>
    </location>
</feature>
<keyword evidence="4" id="KW-1185">Reference proteome</keyword>
<comment type="caution">
    <text evidence="3">The sequence shown here is derived from an EMBL/GenBank/DDBJ whole genome shotgun (WGS) entry which is preliminary data.</text>
</comment>
<feature type="region of interest" description="Disordered" evidence="1">
    <location>
        <begin position="1"/>
        <end position="33"/>
    </location>
</feature>
<organism evidence="3 4">
    <name type="scientific">Halobaculum saliterrae</name>
    <dbReference type="NCBI Taxonomy" id="2073113"/>
    <lineage>
        <taxon>Archaea</taxon>
        <taxon>Methanobacteriati</taxon>
        <taxon>Methanobacteriota</taxon>
        <taxon>Stenosarchaea group</taxon>
        <taxon>Halobacteria</taxon>
        <taxon>Halobacteriales</taxon>
        <taxon>Haloferacaceae</taxon>
        <taxon>Halobaculum</taxon>
    </lineage>
</organism>
<feature type="compositionally biased region" description="Basic and acidic residues" evidence="1">
    <location>
        <begin position="18"/>
        <end position="33"/>
    </location>
</feature>
<proteinExistence type="predicted"/>
<dbReference type="Pfam" id="PF25955">
    <property type="entry name" value="DUF7992"/>
    <property type="match status" value="1"/>
</dbReference>
<feature type="domain" description="DUF7992" evidence="2">
    <location>
        <begin position="3"/>
        <end position="149"/>
    </location>
</feature>
<feature type="compositionally biased region" description="Acidic residues" evidence="1">
    <location>
        <begin position="137"/>
        <end position="154"/>
    </location>
</feature>
<feature type="compositionally biased region" description="Basic and acidic residues" evidence="1">
    <location>
        <begin position="100"/>
        <end position="112"/>
    </location>
</feature>
<reference evidence="3 4" key="1">
    <citation type="submission" date="2019-12" db="EMBL/GenBank/DDBJ databases">
        <title>Isolation and characterization of three novel carbon monoxide-oxidizing members of Halobacteria from salione crusts and soils.</title>
        <authorList>
            <person name="Myers M.R."/>
            <person name="King G.M."/>
        </authorList>
    </citation>
    <scope>NUCLEOTIDE SEQUENCE [LARGE SCALE GENOMIC DNA]</scope>
    <source>
        <strain evidence="3 4">WSA2</strain>
    </source>
</reference>
<dbReference type="AlphaFoldDB" id="A0A6B0T035"/>
<protein>
    <recommendedName>
        <fullName evidence="2">DUF7992 domain-containing protein</fullName>
    </recommendedName>
</protein>
<sequence>MGLDVDIPDPPSLRGPRSRGEYDAIDAGEDRAGDDYRRETVRTALQDGAWRDAFEEWADSTYLSVEEFETVDRLELFEEFDFHWDPASDEVGYRAPTVPEADRERFPDRGADGVDEELDDLGRAVSEMLENDYLLRDEEDAESDFFPEEEERESEAEARESGDDPDR</sequence>
<accession>A0A6B0T035</accession>
<evidence type="ECO:0000256" key="1">
    <source>
        <dbReference type="SAM" id="MobiDB-lite"/>
    </source>
</evidence>
<dbReference type="OrthoDB" id="165952at2157"/>